<accession>A0A430J9W6</accession>
<dbReference type="OrthoDB" id="2991331at2"/>
<evidence type="ECO:0000313" key="3">
    <source>
        <dbReference type="Proteomes" id="UP000276128"/>
    </source>
</evidence>
<dbReference type="RefSeq" id="WP_126143061.1">
    <property type="nucleotide sequence ID" value="NZ_RXHU01000063.1"/>
</dbReference>
<protein>
    <submittedName>
        <fullName evidence="2">Uncharacterized protein</fullName>
    </submittedName>
</protein>
<gene>
    <name evidence="2" type="ORF">EJQ19_20265</name>
</gene>
<sequence>MTTPISWQQWAQHLCAYVELQKQRIDQLEQTVSKLDQTVQALTQTVSSLKQTVDKQQEDLKAVKEEKRFHIDKIEYNFDQLKVEKLDGTLTIGISPSTLDQIDDFAVNGSNPMNAAGADQNPFYQAGQYQGHAENSNLGPTVVPGGMPDIRGGKDAGGAADTQAKAQGIRKDVAIGVDQYLKYGVQADMDNLEAKYQFPIDEDYRELIIGDIRKQLDMRIQHYINQYRGVGFSEPIEAVTSSIVEKTRQDIFTAIETYISSLPKKEG</sequence>
<dbReference type="InterPro" id="IPR019673">
    <property type="entry name" value="Spore_germination_GerPC"/>
</dbReference>
<dbReference type="Proteomes" id="UP000276128">
    <property type="component" value="Unassembled WGS sequence"/>
</dbReference>
<keyword evidence="3" id="KW-1185">Reference proteome</keyword>
<keyword evidence="1" id="KW-0175">Coiled coil</keyword>
<comment type="caution">
    <text evidence="2">The sequence shown here is derived from an EMBL/GenBank/DDBJ whole genome shotgun (WGS) entry which is preliminary data.</text>
</comment>
<evidence type="ECO:0000313" key="2">
    <source>
        <dbReference type="EMBL" id="RTE07851.1"/>
    </source>
</evidence>
<evidence type="ECO:0000256" key="1">
    <source>
        <dbReference type="SAM" id="Coils"/>
    </source>
</evidence>
<dbReference type="AlphaFoldDB" id="A0A430J9W6"/>
<organism evidence="2 3">
    <name type="scientific">Paenibacillus whitsoniae</name>
    <dbReference type="NCBI Taxonomy" id="2496558"/>
    <lineage>
        <taxon>Bacteria</taxon>
        <taxon>Bacillati</taxon>
        <taxon>Bacillota</taxon>
        <taxon>Bacilli</taxon>
        <taxon>Bacillales</taxon>
        <taxon>Paenibacillaceae</taxon>
        <taxon>Paenibacillus</taxon>
    </lineage>
</organism>
<name>A0A430J9W6_9BACL</name>
<feature type="coiled-coil region" evidence="1">
    <location>
        <begin position="18"/>
        <end position="73"/>
    </location>
</feature>
<proteinExistence type="predicted"/>
<dbReference type="EMBL" id="RXHU01000063">
    <property type="protein sequence ID" value="RTE07851.1"/>
    <property type="molecule type" value="Genomic_DNA"/>
</dbReference>
<dbReference type="Pfam" id="PF10737">
    <property type="entry name" value="GerPC"/>
    <property type="match status" value="2"/>
</dbReference>
<dbReference type="Gene3D" id="1.20.5.340">
    <property type="match status" value="1"/>
</dbReference>
<reference evidence="2 3" key="1">
    <citation type="submission" date="2018-12" db="EMBL/GenBank/DDBJ databases">
        <title>Bacillus ochoae sp. nov., Paenibacillus whitsoniae sp. nov., Paenibacillus spiritus sp. nov. Isolated from the Mars Exploration Rover during spacecraft assembly.</title>
        <authorList>
            <person name="Seuylemezian A."/>
            <person name="Vaishampayan P."/>
        </authorList>
    </citation>
    <scope>NUCLEOTIDE SEQUENCE [LARGE SCALE GENOMIC DNA]</scope>
    <source>
        <strain evidence="2 3">MER 54</strain>
    </source>
</reference>